<sequence length="110" mass="12026">MTCIGTFAATPDGFEGRLKTLTIDRPLTLVAVDPCDVENAPDYRIMAGEGEETYEVGAGWKYVGDKAGSFVTLVVDDPVLPRPLRANLFSSDDQNHVLIWSRGARRPAKD</sequence>
<dbReference type="EMBL" id="WTYO01000003">
    <property type="protein sequence ID" value="MXO68592.1"/>
    <property type="molecule type" value="Genomic_DNA"/>
</dbReference>
<dbReference type="Proteomes" id="UP000444401">
    <property type="component" value="Unassembled WGS sequence"/>
</dbReference>
<dbReference type="Pfam" id="PF05284">
    <property type="entry name" value="DUF736"/>
    <property type="match status" value="1"/>
</dbReference>
<reference evidence="1 2" key="1">
    <citation type="submission" date="2019-12" db="EMBL/GenBank/DDBJ databases">
        <title>Genomic-based taxomic classification of the family Erythrobacteraceae.</title>
        <authorList>
            <person name="Xu L."/>
        </authorList>
    </citation>
    <scope>NUCLEOTIDE SEQUENCE [LARGE SCALE GENOMIC DNA]</scope>
    <source>
        <strain evidence="1 2">H32</strain>
    </source>
</reference>
<comment type="caution">
    <text evidence="1">The sequence shown here is derived from an EMBL/GenBank/DDBJ whole genome shotgun (WGS) entry which is preliminary data.</text>
</comment>
<dbReference type="InterPro" id="IPR007948">
    <property type="entry name" value="DUF736"/>
</dbReference>
<gene>
    <name evidence="1" type="ORF">GRI72_07105</name>
</gene>
<evidence type="ECO:0000313" key="1">
    <source>
        <dbReference type="EMBL" id="MXO68592.1"/>
    </source>
</evidence>
<dbReference type="RefSeq" id="WP_160733259.1">
    <property type="nucleotide sequence ID" value="NZ_WTYO01000003.1"/>
</dbReference>
<organism evidence="1 2">
    <name type="scientific">Pelagerythrobacter marinus</name>
    <dbReference type="NCBI Taxonomy" id="538382"/>
    <lineage>
        <taxon>Bacteria</taxon>
        <taxon>Pseudomonadati</taxon>
        <taxon>Pseudomonadota</taxon>
        <taxon>Alphaproteobacteria</taxon>
        <taxon>Sphingomonadales</taxon>
        <taxon>Erythrobacteraceae</taxon>
        <taxon>Pelagerythrobacter</taxon>
    </lineage>
</organism>
<name>A0ABW9UXG0_9SPHN</name>
<keyword evidence="2" id="KW-1185">Reference proteome</keyword>
<protein>
    <submittedName>
        <fullName evidence="1">DUF736 family protein</fullName>
    </submittedName>
</protein>
<evidence type="ECO:0000313" key="2">
    <source>
        <dbReference type="Proteomes" id="UP000444401"/>
    </source>
</evidence>
<accession>A0ABW9UXG0</accession>
<proteinExistence type="predicted"/>